<dbReference type="HOGENOM" id="CLU_2729547_0_0_1"/>
<dbReference type="EMBL" id="ABJB010630278">
    <property type="status" value="NOT_ANNOTATED_CDS"/>
    <property type="molecule type" value="Genomic_DNA"/>
</dbReference>
<keyword evidence="2" id="KW-0805">Transcription regulation</keyword>
<dbReference type="GO" id="GO:0010557">
    <property type="term" value="P:positive regulation of macromolecule biosynthetic process"/>
    <property type="evidence" value="ECO:0007669"/>
    <property type="project" value="UniProtKB-ARBA"/>
</dbReference>
<organism>
    <name type="scientific">Ixodes scapularis</name>
    <name type="common">Black-legged tick</name>
    <name type="synonym">Deer tick</name>
    <dbReference type="NCBI Taxonomy" id="6945"/>
    <lineage>
        <taxon>Eukaryota</taxon>
        <taxon>Metazoa</taxon>
        <taxon>Ecdysozoa</taxon>
        <taxon>Arthropoda</taxon>
        <taxon>Chelicerata</taxon>
        <taxon>Arachnida</taxon>
        <taxon>Acari</taxon>
        <taxon>Parasitiformes</taxon>
        <taxon>Ixodida</taxon>
        <taxon>Ixodoidea</taxon>
        <taxon>Ixodidae</taxon>
        <taxon>Ixodinae</taxon>
        <taxon>Ixodes</taxon>
    </lineage>
</organism>
<keyword evidence="3" id="KW-0238">DNA-binding</keyword>
<gene>
    <name evidence="7" type="ORF">IscW_ISCW023660</name>
</gene>
<keyword evidence="5" id="KW-0539">Nucleus</keyword>
<reference evidence="8" key="2">
    <citation type="submission" date="2020-05" db="UniProtKB">
        <authorList>
            <consortium name="EnsemblMetazoa"/>
        </authorList>
    </citation>
    <scope>IDENTIFICATION</scope>
    <source>
        <strain evidence="8">wikel</strain>
    </source>
</reference>
<name>B7QI84_IXOSC</name>
<accession>B7QI84</accession>
<feature type="domain" description="PAS fold-3" evidence="6">
    <location>
        <begin position="2"/>
        <end position="42"/>
    </location>
</feature>
<dbReference type="VEuPathDB" id="VectorBase:ISCI023660"/>
<evidence type="ECO:0000256" key="2">
    <source>
        <dbReference type="ARBA" id="ARBA00023015"/>
    </source>
</evidence>
<evidence type="ECO:0000256" key="4">
    <source>
        <dbReference type="ARBA" id="ARBA00023163"/>
    </source>
</evidence>
<dbReference type="PaxDb" id="6945-B7QI84"/>
<dbReference type="InterPro" id="IPR035965">
    <property type="entry name" value="PAS-like_dom_sf"/>
</dbReference>
<comment type="subcellular location">
    <subcellularLocation>
        <location evidence="1">Nucleus</location>
    </subcellularLocation>
</comment>
<dbReference type="FunFam" id="3.30.450.20:FF:000436">
    <property type="entry name" value="Putative hypoxia-inducible factor 1/neuronal pas domain protein npas1"/>
    <property type="match status" value="1"/>
</dbReference>
<dbReference type="EnsemblMetazoa" id="ISCW023660-RA">
    <property type="protein sequence ID" value="ISCW023660-PA"/>
    <property type="gene ID" value="ISCW023660"/>
</dbReference>
<keyword evidence="9" id="KW-1185">Reference proteome</keyword>
<dbReference type="InterPro" id="IPR001610">
    <property type="entry name" value="PAC"/>
</dbReference>
<dbReference type="EMBL" id="ABJB011139174">
    <property type="status" value="NOT_ANNOTATED_CDS"/>
    <property type="molecule type" value="Genomic_DNA"/>
</dbReference>
<feature type="non-terminal residue" evidence="7">
    <location>
        <position position="1"/>
    </location>
</feature>
<dbReference type="Pfam" id="PF08447">
    <property type="entry name" value="PAS_3"/>
    <property type="match status" value="1"/>
</dbReference>
<dbReference type="SMART" id="SM00086">
    <property type="entry name" value="PAC"/>
    <property type="match status" value="1"/>
</dbReference>
<dbReference type="SUPFAM" id="SSF55785">
    <property type="entry name" value="PYP-like sensor domain (PAS domain)"/>
    <property type="match status" value="1"/>
</dbReference>
<evidence type="ECO:0000313" key="8">
    <source>
        <dbReference type="EnsemblMetazoa" id="ISCW023660-PA"/>
    </source>
</evidence>
<sequence>FSKGQCETGQYRFLSKHGGYVWVLTQATLIYENNSCSRPQCVVCVNYVLSQEHEVVSEDQVIKAAAAPEPPE</sequence>
<evidence type="ECO:0000313" key="7">
    <source>
        <dbReference type="EMBL" id="EEC18556.1"/>
    </source>
</evidence>
<dbReference type="InterPro" id="IPR013655">
    <property type="entry name" value="PAS_fold_3"/>
</dbReference>
<dbReference type="PANTHER" id="PTHR23043">
    <property type="entry name" value="HYPOXIA-INDUCIBLE FACTOR 1 ALPHA"/>
    <property type="match status" value="1"/>
</dbReference>
<reference evidence="7 9" key="1">
    <citation type="submission" date="2008-03" db="EMBL/GenBank/DDBJ databases">
        <title>Annotation of Ixodes scapularis.</title>
        <authorList>
            <consortium name="Ixodes scapularis Genome Project Consortium"/>
            <person name="Caler E."/>
            <person name="Hannick L.I."/>
            <person name="Bidwell S."/>
            <person name="Joardar V."/>
            <person name="Thiagarajan M."/>
            <person name="Amedeo P."/>
            <person name="Galinsky K.J."/>
            <person name="Schobel S."/>
            <person name="Inman J."/>
            <person name="Hostetler J."/>
            <person name="Miller J."/>
            <person name="Hammond M."/>
            <person name="Megy K."/>
            <person name="Lawson D."/>
            <person name="Kodira C."/>
            <person name="Sutton G."/>
            <person name="Meyer J."/>
            <person name="Hill C.A."/>
            <person name="Birren B."/>
            <person name="Nene V."/>
            <person name="Collins F."/>
            <person name="Alarcon-Chaidez F."/>
            <person name="Wikel S."/>
            <person name="Strausberg R."/>
        </authorList>
    </citation>
    <scope>NUCLEOTIDE SEQUENCE [LARGE SCALE GENOMIC DNA]</scope>
    <source>
        <strain evidence="9">Wikel</strain>
        <strain evidence="7">Wikel colony</strain>
    </source>
</reference>
<evidence type="ECO:0000256" key="1">
    <source>
        <dbReference type="ARBA" id="ARBA00004123"/>
    </source>
</evidence>
<dbReference type="CDD" id="cd00130">
    <property type="entry name" value="PAS"/>
    <property type="match status" value="1"/>
</dbReference>
<dbReference type="GO" id="GO:0005634">
    <property type="term" value="C:nucleus"/>
    <property type="evidence" value="ECO:0007669"/>
    <property type="project" value="UniProtKB-SubCell"/>
</dbReference>
<dbReference type="OrthoDB" id="6021714at2759"/>
<dbReference type="VEuPathDB" id="VectorBase:ISCW023660"/>
<evidence type="ECO:0000256" key="5">
    <source>
        <dbReference type="ARBA" id="ARBA00023242"/>
    </source>
</evidence>
<dbReference type="EMBL" id="DS944282">
    <property type="protein sequence ID" value="EEC18556.1"/>
    <property type="molecule type" value="Genomic_DNA"/>
</dbReference>
<dbReference type="VEuPathDB" id="VectorBase:ISCP_016541"/>
<keyword evidence="4" id="KW-0804">Transcription</keyword>
<protein>
    <submittedName>
        <fullName evidence="7 8">Hypoxia-inducible factor 1 alpha, hif-1 alpha, putative</fullName>
    </submittedName>
</protein>
<dbReference type="PANTHER" id="PTHR23043:SF17">
    <property type="entry name" value="PROTEIN SIMILAR"/>
    <property type="match status" value="1"/>
</dbReference>
<dbReference type="Proteomes" id="UP000001555">
    <property type="component" value="Unassembled WGS sequence"/>
</dbReference>
<dbReference type="STRING" id="6945.B7QI84"/>
<dbReference type="InterPro" id="IPR000014">
    <property type="entry name" value="PAS"/>
</dbReference>
<evidence type="ECO:0000256" key="3">
    <source>
        <dbReference type="ARBA" id="ARBA00023125"/>
    </source>
</evidence>
<dbReference type="Gene3D" id="3.30.450.20">
    <property type="entry name" value="PAS domain"/>
    <property type="match status" value="1"/>
</dbReference>
<dbReference type="AlphaFoldDB" id="B7QI84"/>
<evidence type="ECO:0000313" key="9">
    <source>
        <dbReference type="Proteomes" id="UP000001555"/>
    </source>
</evidence>
<proteinExistence type="predicted"/>
<dbReference type="GO" id="GO:0003677">
    <property type="term" value="F:DNA binding"/>
    <property type="evidence" value="ECO:0007669"/>
    <property type="project" value="UniProtKB-KW"/>
</dbReference>
<feature type="non-terminal residue" evidence="7">
    <location>
        <position position="72"/>
    </location>
</feature>
<evidence type="ECO:0000259" key="6">
    <source>
        <dbReference type="Pfam" id="PF08447"/>
    </source>
</evidence>